<comment type="caution">
    <text evidence="2">The sequence shown here is derived from an EMBL/GenBank/DDBJ whole genome shotgun (WGS) entry which is preliminary data.</text>
</comment>
<name>A0AAD7ICJ1_9AGAR</name>
<evidence type="ECO:0000256" key="1">
    <source>
        <dbReference type="SAM" id="MobiDB-lite"/>
    </source>
</evidence>
<feature type="compositionally biased region" description="Basic and acidic residues" evidence="1">
    <location>
        <begin position="122"/>
        <end position="131"/>
    </location>
</feature>
<evidence type="ECO:0000313" key="3">
    <source>
        <dbReference type="Proteomes" id="UP001215280"/>
    </source>
</evidence>
<dbReference type="EMBL" id="JARJLG010000129">
    <property type="protein sequence ID" value="KAJ7740057.1"/>
    <property type="molecule type" value="Genomic_DNA"/>
</dbReference>
<evidence type="ECO:0000313" key="2">
    <source>
        <dbReference type="EMBL" id="KAJ7740057.1"/>
    </source>
</evidence>
<gene>
    <name evidence="2" type="ORF">DFH07DRAFT_965545</name>
</gene>
<proteinExistence type="predicted"/>
<sequence>MKATNTSHLESVEEKNLERSLTQEVKQSLHPWRLDPHLNLPVHTFPCLKCQKFVAHTSGAADGRRDNEDWAKWLPPDEKSIDRIKKSSGEEEDDSECASSDSEQGQEDESDSESVLSDGAQDAERASLHSEQDEEAEYTPKDVAAHMRILLLLRSSRGRCNTNHLFTTDPALLGRRQEKLSDLLTDLAKLRDERDGALVEAYAISEKIESVRARCDEYDQELQRVDPNHPRKRPTTETTVVNDPMMDVDETPSQPPGPHSQPTEANDADIAEIVRRIIQTSVGHNTAREPPIHTTKSKKFPEPTQPAEELARWIQDNKCPNIKGVPACGPDWTPQLRDARGHQVMMTLARSTRHVRSPSKRAQRRKRFLAILRVLIIPHNYSTIIQRISVPVANVQLSAVDFGPIADQLDEDTIALKLASSGLTVAVADDAWQFCVKVAEAEIKNHDSGHRGYRTETLVQLLQRARTVAEADGEPPGL</sequence>
<reference evidence="2" key="1">
    <citation type="submission" date="2023-03" db="EMBL/GenBank/DDBJ databases">
        <title>Massive genome expansion in bonnet fungi (Mycena s.s.) driven by repeated elements and novel gene families across ecological guilds.</title>
        <authorList>
            <consortium name="Lawrence Berkeley National Laboratory"/>
            <person name="Harder C.B."/>
            <person name="Miyauchi S."/>
            <person name="Viragh M."/>
            <person name="Kuo A."/>
            <person name="Thoen E."/>
            <person name="Andreopoulos B."/>
            <person name="Lu D."/>
            <person name="Skrede I."/>
            <person name="Drula E."/>
            <person name="Henrissat B."/>
            <person name="Morin E."/>
            <person name="Kohler A."/>
            <person name="Barry K."/>
            <person name="LaButti K."/>
            <person name="Morin E."/>
            <person name="Salamov A."/>
            <person name="Lipzen A."/>
            <person name="Mereny Z."/>
            <person name="Hegedus B."/>
            <person name="Baldrian P."/>
            <person name="Stursova M."/>
            <person name="Weitz H."/>
            <person name="Taylor A."/>
            <person name="Grigoriev I.V."/>
            <person name="Nagy L.G."/>
            <person name="Martin F."/>
            <person name="Kauserud H."/>
        </authorList>
    </citation>
    <scope>NUCLEOTIDE SEQUENCE</scope>
    <source>
        <strain evidence="2">CBHHK188m</strain>
    </source>
</reference>
<keyword evidence="3" id="KW-1185">Reference proteome</keyword>
<protein>
    <submittedName>
        <fullName evidence="2">Uncharacterized protein</fullName>
    </submittedName>
</protein>
<feature type="region of interest" description="Disordered" evidence="1">
    <location>
        <begin position="58"/>
        <end position="140"/>
    </location>
</feature>
<dbReference type="AlphaFoldDB" id="A0AAD7ICJ1"/>
<feature type="region of interest" description="Disordered" evidence="1">
    <location>
        <begin position="225"/>
        <end position="265"/>
    </location>
</feature>
<accession>A0AAD7ICJ1</accession>
<organism evidence="2 3">
    <name type="scientific">Mycena maculata</name>
    <dbReference type="NCBI Taxonomy" id="230809"/>
    <lineage>
        <taxon>Eukaryota</taxon>
        <taxon>Fungi</taxon>
        <taxon>Dikarya</taxon>
        <taxon>Basidiomycota</taxon>
        <taxon>Agaricomycotina</taxon>
        <taxon>Agaricomycetes</taxon>
        <taxon>Agaricomycetidae</taxon>
        <taxon>Agaricales</taxon>
        <taxon>Marasmiineae</taxon>
        <taxon>Mycenaceae</taxon>
        <taxon>Mycena</taxon>
    </lineage>
</organism>
<dbReference type="Proteomes" id="UP001215280">
    <property type="component" value="Unassembled WGS sequence"/>
</dbReference>
<feature type="compositionally biased region" description="Basic and acidic residues" evidence="1">
    <location>
        <begin position="62"/>
        <end position="89"/>
    </location>
</feature>